<reference evidence="4" key="1">
    <citation type="journal article" date="2019" name="Int. J. Syst. Evol. Microbiol.">
        <title>The Global Catalogue of Microorganisms (GCM) 10K type strain sequencing project: providing services to taxonomists for standard genome sequencing and annotation.</title>
        <authorList>
            <consortium name="The Broad Institute Genomics Platform"/>
            <consortium name="The Broad Institute Genome Sequencing Center for Infectious Disease"/>
            <person name="Wu L."/>
            <person name="Ma J."/>
        </authorList>
    </citation>
    <scope>NUCLEOTIDE SEQUENCE [LARGE SCALE GENOMIC DNA]</scope>
    <source>
        <strain evidence="4">JCM 18298</strain>
    </source>
</reference>
<dbReference type="Proteomes" id="UP001500603">
    <property type="component" value="Unassembled WGS sequence"/>
</dbReference>
<dbReference type="Pfam" id="PF01569">
    <property type="entry name" value="PAP2"/>
    <property type="match status" value="1"/>
</dbReference>
<dbReference type="RefSeq" id="WP_345494758.1">
    <property type="nucleotide sequence ID" value="NZ_BAABJM010000002.1"/>
</dbReference>
<feature type="domain" description="Phosphatidic acid phosphatase type 2/haloperoxidase" evidence="2">
    <location>
        <begin position="120"/>
        <end position="190"/>
    </location>
</feature>
<keyword evidence="1" id="KW-0472">Membrane</keyword>
<feature type="transmembrane region" description="Helical" evidence="1">
    <location>
        <begin position="148"/>
        <end position="170"/>
    </location>
</feature>
<evidence type="ECO:0000256" key="1">
    <source>
        <dbReference type="SAM" id="Phobius"/>
    </source>
</evidence>
<dbReference type="InterPro" id="IPR000326">
    <property type="entry name" value="PAP2/HPO"/>
</dbReference>
<feature type="transmembrane region" description="Helical" evidence="1">
    <location>
        <begin position="90"/>
        <end position="108"/>
    </location>
</feature>
<comment type="caution">
    <text evidence="3">The sequence shown here is derived from an EMBL/GenBank/DDBJ whole genome shotgun (WGS) entry which is preliminary data.</text>
</comment>
<protein>
    <submittedName>
        <fullName evidence="3">Phosphatase PAP2 family protein</fullName>
    </submittedName>
</protein>
<dbReference type="InterPro" id="IPR036938">
    <property type="entry name" value="PAP2/HPO_sf"/>
</dbReference>
<accession>A0ABP9K4F2</accession>
<organism evidence="3 4">
    <name type="scientific">Nocardia callitridis</name>
    <dbReference type="NCBI Taxonomy" id="648753"/>
    <lineage>
        <taxon>Bacteria</taxon>
        <taxon>Bacillati</taxon>
        <taxon>Actinomycetota</taxon>
        <taxon>Actinomycetes</taxon>
        <taxon>Mycobacteriales</taxon>
        <taxon>Nocardiaceae</taxon>
        <taxon>Nocardia</taxon>
    </lineage>
</organism>
<evidence type="ECO:0000313" key="4">
    <source>
        <dbReference type="Proteomes" id="UP001500603"/>
    </source>
</evidence>
<sequence>MLGSRGATASAATAAIAVGAMSAYILPTTFPDEGGPTGLDRVIAEPIHSTLDAHRGIAEVLVVVSNAYVLLPLLVLGCVWFAARREFVRAALMLVAPELVVAINTWLLKPLWDRRLHDYLAYPSGHTVHLVAIVTAFVVLARTPGARWSVLVMGIICFLAAAIGMIALDYHFPTDILGGAAAAIALTTALCVGAEKLHTEKTRKVGRQHRRPTATG</sequence>
<evidence type="ECO:0000259" key="2">
    <source>
        <dbReference type="Pfam" id="PF01569"/>
    </source>
</evidence>
<keyword evidence="1" id="KW-0812">Transmembrane</keyword>
<feature type="transmembrane region" description="Helical" evidence="1">
    <location>
        <begin position="176"/>
        <end position="194"/>
    </location>
</feature>
<dbReference type="SUPFAM" id="SSF48317">
    <property type="entry name" value="Acid phosphatase/Vanadium-dependent haloperoxidase"/>
    <property type="match status" value="1"/>
</dbReference>
<keyword evidence="1" id="KW-1133">Transmembrane helix</keyword>
<name>A0ABP9K4F2_9NOCA</name>
<dbReference type="Gene3D" id="1.20.144.10">
    <property type="entry name" value="Phosphatidic acid phosphatase type 2/haloperoxidase"/>
    <property type="match status" value="1"/>
</dbReference>
<proteinExistence type="predicted"/>
<feature type="transmembrane region" description="Helical" evidence="1">
    <location>
        <begin position="60"/>
        <end position="83"/>
    </location>
</feature>
<dbReference type="EMBL" id="BAABJM010000002">
    <property type="protein sequence ID" value="GAA5049236.1"/>
    <property type="molecule type" value="Genomic_DNA"/>
</dbReference>
<evidence type="ECO:0000313" key="3">
    <source>
        <dbReference type="EMBL" id="GAA5049236.1"/>
    </source>
</evidence>
<gene>
    <name evidence="3" type="ORF">GCM10023318_17880</name>
</gene>
<keyword evidence="4" id="KW-1185">Reference proteome</keyword>
<feature type="transmembrane region" description="Helical" evidence="1">
    <location>
        <begin position="120"/>
        <end position="141"/>
    </location>
</feature>